<feature type="chain" id="PRO_5011688982" evidence="15">
    <location>
        <begin position="25"/>
        <end position="415"/>
    </location>
</feature>
<evidence type="ECO:0000256" key="10">
    <source>
        <dbReference type="ARBA" id="ARBA00023136"/>
    </source>
</evidence>
<dbReference type="OrthoDB" id="9781930at2"/>
<reference evidence="18 19" key="1">
    <citation type="submission" date="2016-10" db="EMBL/GenBank/DDBJ databases">
        <authorList>
            <person name="de Groot N.N."/>
        </authorList>
    </citation>
    <scope>NUCLEOTIDE SEQUENCE [LARGE SCALE GENOMIC DNA]</scope>
    <source>
        <strain evidence="18 19">AA1</strain>
    </source>
</reference>
<dbReference type="PANTHER" id="PTHR10120">
    <property type="entry name" value="CAAX PRENYL PROTEASE 1"/>
    <property type="match status" value="1"/>
</dbReference>
<feature type="transmembrane region" description="Helical" evidence="14">
    <location>
        <begin position="145"/>
        <end position="164"/>
    </location>
</feature>
<evidence type="ECO:0000256" key="13">
    <source>
        <dbReference type="RuleBase" id="RU003983"/>
    </source>
</evidence>
<dbReference type="RefSeq" id="WP_092209732.1">
    <property type="nucleotide sequence ID" value="NZ_FMUX01000004.1"/>
</dbReference>
<dbReference type="InterPro" id="IPR001915">
    <property type="entry name" value="Peptidase_M48"/>
</dbReference>
<keyword evidence="19" id="KW-1185">Reference proteome</keyword>
<evidence type="ECO:0000256" key="15">
    <source>
        <dbReference type="SAM" id="SignalP"/>
    </source>
</evidence>
<evidence type="ECO:0000313" key="19">
    <source>
        <dbReference type="Proteomes" id="UP000198870"/>
    </source>
</evidence>
<evidence type="ECO:0000256" key="3">
    <source>
        <dbReference type="ARBA" id="ARBA00022692"/>
    </source>
</evidence>
<keyword evidence="9 13" id="KW-0482">Metalloprotease</keyword>
<sequence>MNWIAWIILTALLAQTLTHMTADALNLRGAEVIPPELDDLYSTEEGQKAKAYLKAKTQVGWIESTLSLGLFLLFWFLKGFPFLDGLAKGFGFGPVLTGLVAFALLGALKSLFNLPFALYGTFVIEERFGFNRTTLKTFILDRIKGMLVGVAIGTPLLAGILAFFQHAGSGAWVMCWAVVTLFMLGVNIIVPTWIMPLFNTFTPLEEGDLKSRIMAYADTIGFPLQKIFVMDGSRRSTKANAFFSGFGKFRRIVLYDTLVNNQSTEEVLAVLAHEMGHFKLRHIRNGLFIAIAHTGILFYFLSLALTLKPLHAAFFMPTIEVYAGLIFFSLLYTPVEFLLGFPLQAWSRANEYQADAYAVQTSGLSEALVSSLKTLHKTSLSNLNPHPLHVALNHSHPPLLQRIRKIHQERLTPHP</sequence>
<accession>A0A1G5D8Q7</accession>
<evidence type="ECO:0000313" key="18">
    <source>
        <dbReference type="EMBL" id="SCY11004.1"/>
    </source>
</evidence>
<feature type="transmembrane region" description="Helical" evidence="14">
    <location>
        <begin position="59"/>
        <end position="77"/>
    </location>
</feature>
<feature type="binding site" evidence="12">
    <location>
        <position position="277"/>
    </location>
    <ligand>
        <name>Zn(2+)</name>
        <dbReference type="ChEBI" id="CHEBI:29105"/>
        <note>catalytic</note>
    </ligand>
</feature>
<feature type="domain" description="CAAX prenyl protease 1 N-terminal" evidence="17">
    <location>
        <begin position="29"/>
        <end position="200"/>
    </location>
</feature>
<dbReference type="GO" id="GO:0046872">
    <property type="term" value="F:metal ion binding"/>
    <property type="evidence" value="ECO:0007669"/>
    <property type="project" value="UniProtKB-KW"/>
</dbReference>
<proteinExistence type="inferred from homology"/>
<evidence type="ECO:0000256" key="9">
    <source>
        <dbReference type="ARBA" id="ARBA00023049"/>
    </source>
</evidence>
<evidence type="ECO:0000259" key="17">
    <source>
        <dbReference type="Pfam" id="PF16491"/>
    </source>
</evidence>
<evidence type="ECO:0000256" key="2">
    <source>
        <dbReference type="ARBA" id="ARBA00022670"/>
    </source>
</evidence>
<dbReference type="Gene3D" id="3.30.2010.10">
    <property type="entry name" value="Metalloproteases ('zincins'), catalytic domain"/>
    <property type="match status" value="1"/>
</dbReference>
<feature type="active site" description="Proton donor" evidence="11">
    <location>
        <position position="355"/>
    </location>
</feature>
<dbReference type="AlphaFoldDB" id="A0A1G5D8Q7"/>
<keyword evidence="7 12" id="KW-0862">Zinc</keyword>
<evidence type="ECO:0000256" key="7">
    <source>
        <dbReference type="ARBA" id="ARBA00022833"/>
    </source>
</evidence>
<dbReference type="InterPro" id="IPR032456">
    <property type="entry name" value="Peptidase_M48_N"/>
</dbReference>
<dbReference type="CDD" id="cd07343">
    <property type="entry name" value="M48A_Zmpste24p_like"/>
    <property type="match status" value="1"/>
</dbReference>
<evidence type="ECO:0000256" key="1">
    <source>
        <dbReference type="ARBA" id="ARBA00004477"/>
    </source>
</evidence>
<dbReference type="STRING" id="419481.SAMN05216233_10449"/>
<dbReference type="Pfam" id="PF16491">
    <property type="entry name" value="Peptidase_M48_N"/>
    <property type="match status" value="1"/>
</dbReference>
<evidence type="ECO:0000256" key="4">
    <source>
        <dbReference type="ARBA" id="ARBA00022723"/>
    </source>
</evidence>
<keyword evidence="5 13" id="KW-0378">Hydrolase</keyword>
<comment type="cofactor">
    <cofactor evidence="12 13">
        <name>Zn(2+)</name>
        <dbReference type="ChEBI" id="CHEBI:29105"/>
    </cofactor>
    <text evidence="12 13">Binds 1 zinc ion per subunit.</text>
</comment>
<evidence type="ECO:0000259" key="16">
    <source>
        <dbReference type="Pfam" id="PF01435"/>
    </source>
</evidence>
<keyword evidence="6" id="KW-0256">Endoplasmic reticulum</keyword>
<keyword evidence="4 12" id="KW-0479">Metal-binding</keyword>
<feature type="binding site" evidence="12">
    <location>
        <position position="273"/>
    </location>
    <ligand>
        <name>Zn(2+)</name>
        <dbReference type="ChEBI" id="CHEBI:29105"/>
        <note>catalytic</note>
    </ligand>
</feature>
<feature type="binding site" evidence="12">
    <location>
        <position position="351"/>
    </location>
    <ligand>
        <name>Zn(2+)</name>
        <dbReference type="ChEBI" id="CHEBI:29105"/>
        <note>catalytic</note>
    </ligand>
</feature>
<organism evidence="18 19">
    <name type="scientific">Desulfoluna spongiiphila</name>
    <dbReference type="NCBI Taxonomy" id="419481"/>
    <lineage>
        <taxon>Bacteria</taxon>
        <taxon>Pseudomonadati</taxon>
        <taxon>Thermodesulfobacteriota</taxon>
        <taxon>Desulfobacteria</taxon>
        <taxon>Desulfobacterales</taxon>
        <taxon>Desulfolunaceae</taxon>
        <taxon>Desulfoluna</taxon>
    </lineage>
</organism>
<evidence type="ECO:0000256" key="12">
    <source>
        <dbReference type="PIRSR" id="PIRSR627057-2"/>
    </source>
</evidence>
<feature type="transmembrane region" description="Helical" evidence="14">
    <location>
        <begin position="287"/>
        <end position="307"/>
    </location>
</feature>
<evidence type="ECO:0000256" key="11">
    <source>
        <dbReference type="PIRSR" id="PIRSR627057-1"/>
    </source>
</evidence>
<feature type="signal peptide" evidence="15">
    <location>
        <begin position="1"/>
        <end position="24"/>
    </location>
</feature>
<evidence type="ECO:0000256" key="5">
    <source>
        <dbReference type="ARBA" id="ARBA00022801"/>
    </source>
</evidence>
<feature type="transmembrane region" description="Helical" evidence="14">
    <location>
        <begin position="171"/>
        <end position="193"/>
    </location>
</feature>
<dbReference type="InterPro" id="IPR027057">
    <property type="entry name" value="CAXX_Prtase_1"/>
</dbReference>
<dbReference type="GO" id="GO:0071586">
    <property type="term" value="P:CAAX-box protein processing"/>
    <property type="evidence" value="ECO:0007669"/>
    <property type="project" value="InterPro"/>
</dbReference>
<evidence type="ECO:0000256" key="6">
    <source>
        <dbReference type="ARBA" id="ARBA00022824"/>
    </source>
</evidence>
<keyword evidence="15" id="KW-0732">Signal</keyword>
<dbReference type="GO" id="GO:0004222">
    <property type="term" value="F:metalloendopeptidase activity"/>
    <property type="evidence" value="ECO:0007669"/>
    <property type="project" value="InterPro"/>
</dbReference>
<keyword evidence="2 13" id="KW-0645">Protease</keyword>
<evidence type="ECO:0000256" key="14">
    <source>
        <dbReference type="SAM" id="Phobius"/>
    </source>
</evidence>
<dbReference type="FunFam" id="3.30.2010.10:FF:000002">
    <property type="entry name" value="CAAX prenyl protease"/>
    <property type="match status" value="1"/>
</dbReference>
<gene>
    <name evidence="18" type="ORF">SAMN05216233_10449</name>
</gene>
<keyword evidence="3 14" id="KW-0812">Transmembrane</keyword>
<dbReference type="Pfam" id="PF01435">
    <property type="entry name" value="Peptidase_M48"/>
    <property type="match status" value="1"/>
</dbReference>
<evidence type="ECO:0000256" key="8">
    <source>
        <dbReference type="ARBA" id="ARBA00022989"/>
    </source>
</evidence>
<protein>
    <submittedName>
        <fullName evidence="18">STE24 endopeptidase</fullName>
    </submittedName>
</protein>
<feature type="active site" evidence="11">
    <location>
        <position position="274"/>
    </location>
</feature>
<dbReference type="Proteomes" id="UP000198870">
    <property type="component" value="Unassembled WGS sequence"/>
</dbReference>
<comment type="similarity">
    <text evidence="13">Belongs to the peptidase M48 family.</text>
</comment>
<keyword evidence="8 14" id="KW-1133">Transmembrane helix</keyword>
<keyword evidence="10 14" id="KW-0472">Membrane</keyword>
<comment type="subcellular location">
    <subcellularLocation>
        <location evidence="1">Endoplasmic reticulum membrane</location>
        <topology evidence="1">Multi-pass membrane protein</topology>
    </subcellularLocation>
</comment>
<feature type="domain" description="Peptidase M48" evidence="16">
    <location>
        <begin position="203"/>
        <end position="408"/>
    </location>
</feature>
<feature type="transmembrane region" description="Helical" evidence="14">
    <location>
        <begin position="319"/>
        <end position="339"/>
    </location>
</feature>
<name>A0A1G5D8Q7_9BACT</name>
<dbReference type="EMBL" id="FMUX01000004">
    <property type="protein sequence ID" value="SCY11004.1"/>
    <property type="molecule type" value="Genomic_DNA"/>
</dbReference>